<evidence type="ECO:0000313" key="2">
    <source>
        <dbReference type="EMBL" id="TNN80379.1"/>
    </source>
</evidence>
<protein>
    <submittedName>
        <fullName evidence="2">Uncharacterized protein</fullName>
    </submittedName>
</protein>
<proteinExistence type="predicted"/>
<keyword evidence="3" id="KW-1185">Reference proteome</keyword>
<accession>A0A4Z2IQX6</accession>
<sequence>MKARSVPGPLGQVRRDARWREREREHSGLGRPSHRQPDPPGVTAAARAKVGYSRTVRGAERWRESRPPVSAHEPGRRRSAAEGITAMFHAE</sequence>
<organism evidence="2 3">
    <name type="scientific">Liparis tanakae</name>
    <name type="common">Tanaka's snailfish</name>
    <dbReference type="NCBI Taxonomy" id="230148"/>
    <lineage>
        <taxon>Eukaryota</taxon>
        <taxon>Metazoa</taxon>
        <taxon>Chordata</taxon>
        <taxon>Craniata</taxon>
        <taxon>Vertebrata</taxon>
        <taxon>Euteleostomi</taxon>
        <taxon>Actinopterygii</taxon>
        <taxon>Neopterygii</taxon>
        <taxon>Teleostei</taxon>
        <taxon>Neoteleostei</taxon>
        <taxon>Acanthomorphata</taxon>
        <taxon>Eupercaria</taxon>
        <taxon>Perciformes</taxon>
        <taxon>Cottioidei</taxon>
        <taxon>Cottales</taxon>
        <taxon>Liparidae</taxon>
        <taxon>Liparis</taxon>
    </lineage>
</organism>
<gene>
    <name evidence="2" type="ORF">EYF80_009403</name>
</gene>
<evidence type="ECO:0000256" key="1">
    <source>
        <dbReference type="SAM" id="MobiDB-lite"/>
    </source>
</evidence>
<dbReference type="EMBL" id="SRLO01000055">
    <property type="protein sequence ID" value="TNN80379.1"/>
    <property type="molecule type" value="Genomic_DNA"/>
</dbReference>
<dbReference type="AlphaFoldDB" id="A0A4Z2IQX6"/>
<reference evidence="2 3" key="1">
    <citation type="submission" date="2019-03" db="EMBL/GenBank/DDBJ databases">
        <title>First draft genome of Liparis tanakae, snailfish: a comprehensive survey of snailfish specific genes.</title>
        <authorList>
            <person name="Kim W."/>
            <person name="Song I."/>
            <person name="Jeong J.-H."/>
            <person name="Kim D."/>
            <person name="Kim S."/>
            <person name="Ryu S."/>
            <person name="Song J.Y."/>
            <person name="Lee S.K."/>
        </authorList>
    </citation>
    <scope>NUCLEOTIDE SEQUENCE [LARGE SCALE GENOMIC DNA]</scope>
    <source>
        <tissue evidence="2">Muscle</tissue>
    </source>
</reference>
<feature type="compositionally biased region" description="Basic and acidic residues" evidence="1">
    <location>
        <begin position="57"/>
        <end position="66"/>
    </location>
</feature>
<feature type="region of interest" description="Disordered" evidence="1">
    <location>
        <begin position="1"/>
        <end position="91"/>
    </location>
</feature>
<feature type="compositionally biased region" description="Basic and acidic residues" evidence="1">
    <location>
        <begin position="13"/>
        <end position="28"/>
    </location>
</feature>
<name>A0A4Z2IQX6_9TELE</name>
<comment type="caution">
    <text evidence="2">The sequence shown here is derived from an EMBL/GenBank/DDBJ whole genome shotgun (WGS) entry which is preliminary data.</text>
</comment>
<dbReference type="Proteomes" id="UP000314294">
    <property type="component" value="Unassembled WGS sequence"/>
</dbReference>
<evidence type="ECO:0000313" key="3">
    <source>
        <dbReference type="Proteomes" id="UP000314294"/>
    </source>
</evidence>